<dbReference type="Proteomes" id="UP000465360">
    <property type="component" value="Unassembled WGS sequence"/>
</dbReference>
<gene>
    <name evidence="1" type="ORF">MBOU_03800</name>
</gene>
<dbReference type="EMBL" id="BLKZ01000001">
    <property type="protein sequence ID" value="GFG88338.1"/>
    <property type="molecule type" value="Genomic_DNA"/>
</dbReference>
<name>A0A7I9YI40_MYCBU</name>
<evidence type="ECO:0008006" key="3">
    <source>
        <dbReference type="Google" id="ProtNLM"/>
    </source>
</evidence>
<reference evidence="1 2" key="1">
    <citation type="journal article" date="2019" name="Emerg. Microbes Infect.">
        <title>Comprehensive subspecies identification of 175 nontuberculous mycobacteria species based on 7547 genomic profiles.</title>
        <authorList>
            <person name="Matsumoto Y."/>
            <person name="Kinjo T."/>
            <person name="Motooka D."/>
            <person name="Nabeya D."/>
            <person name="Jung N."/>
            <person name="Uechi K."/>
            <person name="Horii T."/>
            <person name="Iida T."/>
            <person name="Fujita J."/>
            <person name="Nakamura S."/>
        </authorList>
    </citation>
    <scope>NUCLEOTIDE SEQUENCE [LARGE SCALE GENOMIC DNA]</scope>
    <source>
        <strain evidence="1 2">JCM 30725</strain>
    </source>
</reference>
<sequence length="69" mass="7419">MRLPGEEVAAGLVAQLAQEVISLDERIKTTDADIEGRFRRHPLAEVITSMPGMGFRLGAEFLAAVGDPP</sequence>
<dbReference type="AlphaFoldDB" id="A0A7I9YI40"/>
<accession>A0A7I9YI40</accession>
<evidence type="ECO:0000313" key="2">
    <source>
        <dbReference type="Proteomes" id="UP000465360"/>
    </source>
</evidence>
<comment type="caution">
    <text evidence="1">The sequence shown here is derived from an EMBL/GenBank/DDBJ whole genome shotgun (WGS) entry which is preliminary data.</text>
</comment>
<proteinExistence type="predicted"/>
<protein>
    <recommendedName>
        <fullName evidence="3">IS110 family transposase</fullName>
    </recommendedName>
</protein>
<keyword evidence="2" id="KW-1185">Reference proteome</keyword>
<organism evidence="1 2">
    <name type="scientific">Mycobacterium bourgelatii</name>
    <dbReference type="NCBI Taxonomy" id="1273442"/>
    <lineage>
        <taxon>Bacteria</taxon>
        <taxon>Bacillati</taxon>
        <taxon>Actinomycetota</taxon>
        <taxon>Actinomycetes</taxon>
        <taxon>Mycobacteriales</taxon>
        <taxon>Mycobacteriaceae</taxon>
        <taxon>Mycobacterium</taxon>
    </lineage>
</organism>
<evidence type="ECO:0000313" key="1">
    <source>
        <dbReference type="EMBL" id="GFG88338.1"/>
    </source>
</evidence>